<dbReference type="AlphaFoldDB" id="A0A834XA15"/>
<keyword evidence="4" id="KW-1185">Reference proteome</keyword>
<dbReference type="EMBL" id="JAAIUW010000002">
    <property type="protein sequence ID" value="KAF7840627.1"/>
    <property type="molecule type" value="Genomic_DNA"/>
</dbReference>
<feature type="compositionally biased region" description="Polar residues" evidence="2">
    <location>
        <begin position="511"/>
        <end position="520"/>
    </location>
</feature>
<feature type="coiled-coil region" evidence="1">
    <location>
        <begin position="42"/>
        <end position="76"/>
    </location>
</feature>
<feature type="region of interest" description="Disordered" evidence="2">
    <location>
        <begin position="532"/>
        <end position="561"/>
    </location>
</feature>
<evidence type="ECO:0000313" key="3">
    <source>
        <dbReference type="EMBL" id="KAF7840627.1"/>
    </source>
</evidence>
<protein>
    <submittedName>
        <fullName evidence="3">Uncharacterized protein</fullName>
    </submittedName>
</protein>
<feature type="compositionally biased region" description="Low complexity" evidence="2">
    <location>
        <begin position="535"/>
        <end position="549"/>
    </location>
</feature>
<sequence length="841" mass="95221">MVELQSCGATLVNASAIALCGIEEEVVKGESTAVNNNNVVVEAEISAELQRERQKNAELMQRISILEAQIRERNRKEETSLDTTDINGQVYIYIYIYIYIYDDIENYQRAVARNLKGFKRRKLEMAADDDDDAKEKENTRESVKSRIIASHHKTDTESHLVNWMSIDDTQNPHLERFKDNDSIADFDETDSTDDECDDHHDDHDHDDINNGHRKGIPLEVKSHEGKETEESDGYYYSASAPLKKPLKVAFCPKEVKRIIESDAVSQKNAQSHTIRKIIVFASLGIRHGCEDMYELDFNHFSILQKGEPYVSPKNPGEHVLYENPGVRRKIFYPNRQNPILCPVQILEEERAMRPSDATCPSCLFLCIKYGGRTRNLPQNEYVRQRMGRNKLKSFGPLMCRMAMLVHIRSGSFFFKALGITLLFMAGFPDDIVQRETKYRNLDLLQKYYRTDEDAAGEELFLPHINACEKKGTPELQPENLTKKSLPAKSRGRKHTNSIINKSHNLQKDPPSANSAPSQFGLTGYHSSAHTVAMPSQKISQNTCSSSSSQMPNNHTSAYHHMLPQPHPASAYVPIMYWPPLPNAVIPYGYQTFPSTANYISFQTHPYYNHLLTCSSSVPKLLEGSGKNGVASDQSDSDSDSSNSDGTQKKQRETISNERVVLREFSDGFGKLPEEVVLAFGHFLHIRTMGVPRSFRTYWTAFGSGMESGHFFNMWGTWSGLSAGSTSGISSHKSSNYRVPLSRLRQRIGLNMRRIAKRSNFQGLNEEMINLRGPKCKIEKDFTYRNNAISSREDKDISTGNNTRTLPLHSFFDGLNVPEVPQPKASISLLLRQAPSSRVQKQ</sequence>
<gene>
    <name evidence="3" type="ORF">G2W53_002925</name>
</gene>
<dbReference type="Proteomes" id="UP000634136">
    <property type="component" value="Unassembled WGS sequence"/>
</dbReference>
<feature type="region of interest" description="Disordered" evidence="2">
    <location>
        <begin position="180"/>
        <end position="215"/>
    </location>
</feature>
<feature type="compositionally biased region" description="Acidic residues" evidence="2">
    <location>
        <begin position="182"/>
        <end position="196"/>
    </location>
</feature>
<evidence type="ECO:0000256" key="1">
    <source>
        <dbReference type="SAM" id="Coils"/>
    </source>
</evidence>
<name>A0A834XA15_9FABA</name>
<keyword evidence="1" id="KW-0175">Coiled coil</keyword>
<feature type="compositionally biased region" description="Basic and acidic residues" evidence="2">
    <location>
        <begin position="197"/>
        <end position="210"/>
    </location>
</feature>
<feature type="region of interest" description="Disordered" evidence="2">
    <location>
        <begin position="623"/>
        <end position="654"/>
    </location>
</feature>
<reference evidence="3" key="1">
    <citation type="submission" date="2020-09" db="EMBL/GenBank/DDBJ databases">
        <title>Genome-Enabled Discovery of Anthraquinone Biosynthesis in Senna tora.</title>
        <authorList>
            <person name="Kang S.-H."/>
            <person name="Pandey R.P."/>
            <person name="Lee C.-M."/>
            <person name="Sim J.-S."/>
            <person name="Jeong J.-T."/>
            <person name="Choi B.-S."/>
            <person name="Jung M."/>
            <person name="Ginzburg D."/>
            <person name="Zhao K."/>
            <person name="Won S.Y."/>
            <person name="Oh T.-J."/>
            <person name="Yu Y."/>
            <person name="Kim N.-H."/>
            <person name="Lee O.R."/>
            <person name="Lee T.-H."/>
            <person name="Bashyal P."/>
            <person name="Kim T.-S."/>
            <person name="Lee W.-H."/>
            <person name="Kawkins C."/>
            <person name="Kim C.-K."/>
            <person name="Kim J.S."/>
            <person name="Ahn B.O."/>
            <person name="Rhee S.Y."/>
            <person name="Sohng J.K."/>
        </authorList>
    </citation>
    <scope>NUCLEOTIDE SEQUENCE</scope>
    <source>
        <tissue evidence="3">Leaf</tissue>
    </source>
</reference>
<proteinExistence type="predicted"/>
<comment type="caution">
    <text evidence="3">The sequence shown here is derived from an EMBL/GenBank/DDBJ whole genome shotgun (WGS) entry which is preliminary data.</text>
</comment>
<accession>A0A834XA15</accession>
<evidence type="ECO:0000313" key="4">
    <source>
        <dbReference type="Proteomes" id="UP000634136"/>
    </source>
</evidence>
<evidence type="ECO:0000256" key="2">
    <source>
        <dbReference type="SAM" id="MobiDB-lite"/>
    </source>
</evidence>
<organism evidence="3 4">
    <name type="scientific">Senna tora</name>
    <dbReference type="NCBI Taxonomy" id="362788"/>
    <lineage>
        <taxon>Eukaryota</taxon>
        <taxon>Viridiplantae</taxon>
        <taxon>Streptophyta</taxon>
        <taxon>Embryophyta</taxon>
        <taxon>Tracheophyta</taxon>
        <taxon>Spermatophyta</taxon>
        <taxon>Magnoliopsida</taxon>
        <taxon>eudicotyledons</taxon>
        <taxon>Gunneridae</taxon>
        <taxon>Pentapetalae</taxon>
        <taxon>rosids</taxon>
        <taxon>fabids</taxon>
        <taxon>Fabales</taxon>
        <taxon>Fabaceae</taxon>
        <taxon>Caesalpinioideae</taxon>
        <taxon>Cassia clade</taxon>
        <taxon>Senna</taxon>
    </lineage>
</organism>
<dbReference type="OrthoDB" id="2020743at2759"/>
<feature type="region of interest" description="Disordered" evidence="2">
    <location>
        <begin position="501"/>
        <end position="520"/>
    </location>
</feature>
<feature type="region of interest" description="Disordered" evidence="2">
    <location>
        <begin position="470"/>
        <end position="494"/>
    </location>
</feature>